<dbReference type="AlphaFoldDB" id="A0A8J3B7V5"/>
<dbReference type="Proteomes" id="UP000649739">
    <property type="component" value="Unassembled WGS sequence"/>
</dbReference>
<comment type="caution">
    <text evidence="11">The sequence shown here is derived from an EMBL/GenBank/DDBJ whole genome shotgun (WGS) entry which is preliminary data.</text>
</comment>
<feature type="domain" description="Nudix hydrolase" evidence="10">
    <location>
        <begin position="175"/>
        <end position="306"/>
    </location>
</feature>
<comment type="similarity">
    <text evidence="3">Belongs to the Nudix hydrolase family. NudC subfamily.</text>
</comment>
<dbReference type="InterPro" id="IPR000086">
    <property type="entry name" value="NUDIX_hydrolase_dom"/>
</dbReference>
<protein>
    <recommendedName>
        <fullName evidence="4">NAD(+) diphosphatase</fullName>
        <ecNumber evidence="4">3.6.1.22</ecNumber>
    </recommendedName>
</protein>
<dbReference type="InterPro" id="IPR015375">
    <property type="entry name" value="NADH_PPase-like_N"/>
</dbReference>
<keyword evidence="5" id="KW-0479">Metal-binding</keyword>
<dbReference type="GO" id="GO:0035529">
    <property type="term" value="F:NADH pyrophosphatase activity"/>
    <property type="evidence" value="ECO:0007669"/>
    <property type="project" value="TreeGrafter"/>
</dbReference>
<evidence type="ECO:0000256" key="4">
    <source>
        <dbReference type="ARBA" id="ARBA00012381"/>
    </source>
</evidence>
<dbReference type="EC" id="3.6.1.22" evidence="4"/>
<sequence length="326" mass="33455">MGDGAGIPLGRSVIDRAAHHRGDPAWLTAAWARGRVVVVDTAAGVTLVDAAGALVLRDPAGVSLDAAEALLDAAAADPALVDPAARGAYFLGVDGDGTPYFAVDAPLAAGPGQRLAGLRDLADRLPARDADLLVTALGVAHWHARHGHSAATGSPTRVRDGGWTRVDAAGAQSWPRTDPAVIMLVHDGGPGPGGRCLLAVNASWDDAAVKRFSCLAGFVEPGESAESAVAREVAEEVGVPVGPITYVGSQPWPYPSSLMLGFLALADPAVPVREDPAEIALARWFTRAEVAAIRAGEERRLPGGARIAVTSNASISASLIDHWLAS</sequence>
<dbReference type="RefSeq" id="WP_189171096.1">
    <property type="nucleotide sequence ID" value="NZ_BMQB01000007.1"/>
</dbReference>
<dbReference type="GO" id="GO:0006742">
    <property type="term" value="P:NADP+ catabolic process"/>
    <property type="evidence" value="ECO:0007669"/>
    <property type="project" value="TreeGrafter"/>
</dbReference>
<evidence type="ECO:0000256" key="9">
    <source>
        <dbReference type="ARBA" id="ARBA00023679"/>
    </source>
</evidence>
<dbReference type="SUPFAM" id="SSF55811">
    <property type="entry name" value="Nudix"/>
    <property type="match status" value="1"/>
</dbReference>
<dbReference type="Pfam" id="PF00293">
    <property type="entry name" value="NUDIX"/>
    <property type="match status" value="1"/>
</dbReference>
<keyword evidence="7" id="KW-0460">Magnesium</keyword>
<dbReference type="PROSITE" id="PS00893">
    <property type="entry name" value="NUDIX_BOX"/>
    <property type="match status" value="1"/>
</dbReference>
<comment type="cofactor">
    <cofactor evidence="2">
        <name>Zn(2+)</name>
        <dbReference type="ChEBI" id="CHEBI:29105"/>
    </cofactor>
</comment>
<accession>A0A8J3B7V5</accession>
<dbReference type="NCBIfam" id="NF001299">
    <property type="entry name" value="PRK00241.1"/>
    <property type="match status" value="1"/>
</dbReference>
<dbReference type="GO" id="GO:0046872">
    <property type="term" value="F:metal ion binding"/>
    <property type="evidence" value="ECO:0007669"/>
    <property type="project" value="UniProtKB-KW"/>
</dbReference>
<organism evidence="11 12">
    <name type="scientific">Pilimelia anulata</name>
    <dbReference type="NCBI Taxonomy" id="53371"/>
    <lineage>
        <taxon>Bacteria</taxon>
        <taxon>Bacillati</taxon>
        <taxon>Actinomycetota</taxon>
        <taxon>Actinomycetes</taxon>
        <taxon>Micromonosporales</taxon>
        <taxon>Micromonosporaceae</taxon>
        <taxon>Pilimelia</taxon>
    </lineage>
</organism>
<dbReference type="PANTHER" id="PTHR42904:SF6">
    <property type="entry name" value="NAD-CAPPED RNA HYDROLASE NUDT12"/>
    <property type="match status" value="1"/>
</dbReference>
<evidence type="ECO:0000256" key="3">
    <source>
        <dbReference type="ARBA" id="ARBA00009595"/>
    </source>
</evidence>
<keyword evidence="6 11" id="KW-0378">Hydrolase</keyword>
<dbReference type="EMBL" id="BMQB01000007">
    <property type="protein sequence ID" value="GGK00792.1"/>
    <property type="molecule type" value="Genomic_DNA"/>
</dbReference>
<evidence type="ECO:0000256" key="6">
    <source>
        <dbReference type="ARBA" id="ARBA00022801"/>
    </source>
</evidence>
<keyword evidence="8" id="KW-0520">NAD</keyword>
<dbReference type="PROSITE" id="PS51462">
    <property type="entry name" value="NUDIX"/>
    <property type="match status" value="1"/>
</dbReference>
<evidence type="ECO:0000313" key="11">
    <source>
        <dbReference type="EMBL" id="GGK00792.1"/>
    </source>
</evidence>
<dbReference type="InterPro" id="IPR049734">
    <property type="entry name" value="NudC-like_C"/>
</dbReference>
<reference evidence="11" key="1">
    <citation type="journal article" date="2014" name="Int. J. Syst. Evol. Microbiol.">
        <title>Complete genome sequence of Corynebacterium casei LMG S-19264T (=DSM 44701T), isolated from a smear-ripened cheese.</title>
        <authorList>
            <consortium name="US DOE Joint Genome Institute (JGI-PGF)"/>
            <person name="Walter F."/>
            <person name="Albersmeier A."/>
            <person name="Kalinowski J."/>
            <person name="Ruckert C."/>
        </authorList>
    </citation>
    <scope>NUCLEOTIDE SEQUENCE</scope>
    <source>
        <strain evidence="11">JCM 3090</strain>
    </source>
</reference>
<evidence type="ECO:0000256" key="7">
    <source>
        <dbReference type="ARBA" id="ARBA00022842"/>
    </source>
</evidence>
<dbReference type="GO" id="GO:0019677">
    <property type="term" value="P:NAD+ catabolic process"/>
    <property type="evidence" value="ECO:0007669"/>
    <property type="project" value="TreeGrafter"/>
</dbReference>
<dbReference type="InterPro" id="IPR050241">
    <property type="entry name" value="NAD-cap_RNA_hydrolase_NudC"/>
</dbReference>
<gene>
    <name evidence="11" type="ORF">GCM10010123_33390</name>
</gene>
<dbReference type="PANTHER" id="PTHR42904">
    <property type="entry name" value="NUDIX HYDROLASE, NUDC SUBFAMILY"/>
    <property type="match status" value="1"/>
</dbReference>
<dbReference type="Gene3D" id="3.90.79.10">
    <property type="entry name" value="Nucleoside Triphosphate Pyrophosphohydrolase"/>
    <property type="match status" value="1"/>
</dbReference>
<evidence type="ECO:0000256" key="1">
    <source>
        <dbReference type="ARBA" id="ARBA00001946"/>
    </source>
</evidence>
<evidence type="ECO:0000256" key="2">
    <source>
        <dbReference type="ARBA" id="ARBA00001947"/>
    </source>
</evidence>
<comment type="cofactor">
    <cofactor evidence="1">
        <name>Mg(2+)</name>
        <dbReference type="ChEBI" id="CHEBI:18420"/>
    </cofactor>
</comment>
<name>A0A8J3B7V5_9ACTN</name>
<dbReference type="Gene3D" id="3.90.79.20">
    <property type="match status" value="1"/>
</dbReference>
<evidence type="ECO:0000256" key="5">
    <source>
        <dbReference type="ARBA" id="ARBA00022723"/>
    </source>
</evidence>
<keyword evidence="12" id="KW-1185">Reference proteome</keyword>
<dbReference type="InterPro" id="IPR020084">
    <property type="entry name" value="NUDIX_hydrolase_CS"/>
</dbReference>
<dbReference type="CDD" id="cd03429">
    <property type="entry name" value="NUDIX_NADH_pyrophosphatase_Nudt13"/>
    <property type="match status" value="1"/>
</dbReference>
<dbReference type="InterPro" id="IPR015797">
    <property type="entry name" value="NUDIX_hydrolase-like_dom_sf"/>
</dbReference>
<comment type="catalytic activity">
    <reaction evidence="9">
        <text>a 5'-end NAD(+)-phospho-ribonucleoside in mRNA + H2O = a 5'-end phospho-adenosine-phospho-ribonucleoside in mRNA + beta-nicotinamide D-ribonucleotide + 2 H(+)</text>
        <dbReference type="Rhea" id="RHEA:60876"/>
        <dbReference type="Rhea" id="RHEA-COMP:15698"/>
        <dbReference type="Rhea" id="RHEA-COMP:15719"/>
        <dbReference type="ChEBI" id="CHEBI:14649"/>
        <dbReference type="ChEBI" id="CHEBI:15377"/>
        <dbReference type="ChEBI" id="CHEBI:15378"/>
        <dbReference type="ChEBI" id="CHEBI:144029"/>
        <dbReference type="ChEBI" id="CHEBI:144051"/>
    </reaction>
    <physiologicalReaction direction="left-to-right" evidence="9">
        <dbReference type="Rhea" id="RHEA:60877"/>
    </physiologicalReaction>
</comment>
<dbReference type="Pfam" id="PF09296">
    <property type="entry name" value="NUDIX-like"/>
    <property type="match status" value="1"/>
</dbReference>
<evidence type="ECO:0000256" key="8">
    <source>
        <dbReference type="ARBA" id="ARBA00023027"/>
    </source>
</evidence>
<evidence type="ECO:0000313" key="12">
    <source>
        <dbReference type="Proteomes" id="UP000649739"/>
    </source>
</evidence>
<reference evidence="11" key="2">
    <citation type="submission" date="2020-09" db="EMBL/GenBank/DDBJ databases">
        <authorList>
            <person name="Sun Q."/>
            <person name="Ohkuma M."/>
        </authorList>
    </citation>
    <scope>NUCLEOTIDE SEQUENCE</scope>
    <source>
        <strain evidence="11">JCM 3090</strain>
    </source>
</reference>
<proteinExistence type="inferred from homology"/>
<evidence type="ECO:0000259" key="10">
    <source>
        <dbReference type="PROSITE" id="PS51462"/>
    </source>
</evidence>
<dbReference type="GO" id="GO:0005829">
    <property type="term" value="C:cytosol"/>
    <property type="evidence" value="ECO:0007669"/>
    <property type="project" value="TreeGrafter"/>
</dbReference>